<feature type="transmembrane region" description="Helical" evidence="7">
    <location>
        <begin position="367"/>
        <end position="387"/>
    </location>
</feature>
<keyword evidence="5 7" id="KW-1133">Transmembrane helix</keyword>
<feature type="transmembrane region" description="Helical" evidence="7">
    <location>
        <begin position="23"/>
        <end position="46"/>
    </location>
</feature>
<dbReference type="PIRSF" id="PIRSF006060">
    <property type="entry name" value="AA_transporter"/>
    <property type="match status" value="1"/>
</dbReference>
<keyword evidence="2" id="KW-0813">Transport</keyword>
<evidence type="ECO:0000256" key="5">
    <source>
        <dbReference type="ARBA" id="ARBA00022989"/>
    </source>
</evidence>
<reference evidence="9 10" key="1">
    <citation type="submission" date="2016-07" db="EMBL/GenBank/DDBJ databases">
        <authorList>
            <person name="Townsley L."/>
            <person name="Shank E.A."/>
        </authorList>
    </citation>
    <scope>NUCLEOTIDE SEQUENCE [LARGE SCALE GENOMIC DNA]</scope>
    <source>
        <strain evidence="9 10">CH01</strain>
    </source>
</reference>
<dbReference type="PANTHER" id="PTHR43495">
    <property type="entry name" value="GABA PERMEASE"/>
    <property type="match status" value="1"/>
</dbReference>
<dbReference type="Pfam" id="PF00324">
    <property type="entry name" value="AA_permease"/>
    <property type="match status" value="1"/>
</dbReference>
<evidence type="ECO:0000259" key="8">
    <source>
        <dbReference type="Pfam" id="PF00324"/>
    </source>
</evidence>
<feature type="transmembrane region" description="Helical" evidence="7">
    <location>
        <begin position="157"/>
        <end position="181"/>
    </location>
</feature>
<dbReference type="RefSeq" id="WP_069033754.1">
    <property type="nucleotide sequence ID" value="NZ_MDKC01000013.1"/>
</dbReference>
<dbReference type="PANTHER" id="PTHR43495:SF5">
    <property type="entry name" value="GAMMA-AMINOBUTYRIC ACID PERMEASE"/>
    <property type="match status" value="1"/>
</dbReference>
<dbReference type="EMBL" id="MDKC01000013">
    <property type="protein sequence ID" value="ODG91973.1"/>
    <property type="molecule type" value="Genomic_DNA"/>
</dbReference>
<feature type="transmembrane region" description="Helical" evidence="7">
    <location>
        <begin position="123"/>
        <end position="145"/>
    </location>
</feature>
<evidence type="ECO:0000256" key="1">
    <source>
        <dbReference type="ARBA" id="ARBA00004651"/>
    </source>
</evidence>
<evidence type="ECO:0000256" key="7">
    <source>
        <dbReference type="SAM" id="Phobius"/>
    </source>
</evidence>
<sequence>MNENKTVIEREGGLSRSLTSKQLTMIGIGGAIGTGLFMGSGIAIGYAGPGVILSYIIAAFIAVIMMFSLSEMAVVHPTAGSFGTYAEMYLNPWAGFLIRYTYWAAQVIAIGGEAVAVGLYMQYWFPSIPVWLWTLGFGIALVLVNSRSVSNFGQIEYWFAMIKVVAIVLFIVFGVSLLFGIGHSHSVGFHHYTDQHGFLPNGFKGVWMAVLMAIFSFYGVEIVAVTAGESKDPQKAIPKAMKSMVLRLFLFYILSLGIIVAVIPWMQAGAHEVSGSPFVKVFESSGVRYAAGIMNFVILTAALSSMNTNLYLTSRMLFSLSRGDYAPKSFGKLSKNGTPVTAIFISSAGVLIATVLSMYYPDTFNKLFGISIFGGILVWLMILISHLRFRKTVHLHYHEPLPVKAPLFPFLQWIGILLLSGILITMAFSPDWNSAWKIGVPWVILVSIGYWIQKSRKSNLYKHNSNNKSAL</sequence>
<protein>
    <submittedName>
        <fullName evidence="9">Amino acid permease</fullName>
    </submittedName>
</protein>
<feature type="domain" description="Amino acid permease/ SLC12A" evidence="8">
    <location>
        <begin position="23"/>
        <end position="457"/>
    </location>
</feature>
<evidence type="ECO:0000313" key="10">
    <source>
        <dbReference type="Proteomes" id="UP000094580"/>
    </source>
</evidence>
<name>A0ABX2ZQF8_9BACI</name>
<evidence type="ECO:0000256" key="2">
    <source>
        <dbReference type="ARBA" id="ARBA00022448"/>
    </source>
</evidence>
<organism evidence="9 10">
    <name type="scientific">Gottfriedia luciferensis</name>
    <dbReference type="NCBI Taxonomy" id="178774"/>
    <lineage>
        <taxon>Bacteria</taxon>
        <taxon>Bacillati</taxon>
        <taxon>Bacillota</taxon>
        <taxon>Bacilli</taxon>
        <taxon>Bacillales</taxon>
        <taxon>Bacillaceae</taxon>
        <taxon>Gottfriedia</taxon>
    </lineage>
</organism>
<keyword evidence="4" id="KW-0029">Amino-acid transport</keyword>
<evidence type="ECO:0000256" key="4">
    <source>
        <dbReference type="ARBA" id="ARBA00022970"/>
    </source>
</evidence>
<gene>
    <name evidence="9" type="ORF">BED47_05705</name>
</gene>
<dbReference type="InterPro" id="IPR004841">
    <property type="entry name" value="AA-permease/SLC12A_dom"/>
</dbReference>
<feature type="transmembrane region" description="Helical" evidence="7">
    <location>
        <begin position="206"/>
        <end position="227"/>
    </location>
</feature>
<feature type="transmembrane region" description="Helical" evidence="7">
    <location>
        <begin position="287"/>
        <end position="312"/>
    </location>
</feature>
<dbReference type="Proteomes" id="UP000094580">
    <property type="component" value="Unassembled WGS sequence"/>
</dbReference>
<proteinExistence type="predicted"/>
<feature type="transmembrane region" description="Helical" evidence="7">
    <location>
        <begin position="434"/>
        <end position="452"/>
    </location>
</feature>
<comment type="subcellular location">
    <subcellularLocation>
        <location evidence="1">Cell membrane</location>
        <topology evidence="1">Multi-pass membrane protein</topology>
    </subcellularLocation>
</comment>
<feature type="transmembrane region" description="Helical" evidence="7">
    <location>
        <begin position="340"/>
        <end position="361"/>
    </location>
</feature>
<keyword evidence="10" id="KW-1185">Reference proteome</keyword>
<feature type="transmembrane region" description="Helical" evidence="7">
    <location>
        <begin position="407"/>
        <end position="428"/>
    </location>
</feature>
<comment type="caution">
    <text evidence="9">The sequence shown here is derived from an EMBL/GenBank/DDBJ whole genome shotgun (WGS) entry which is preliminary data.</text>
</comment>
<dbReference type="Gene3D" id="1.20.1740.10">
    <property type="entry name" value="Amino acid/polyamine transporter I"/>
    <property type="match status" value="1"/>
</dbReference>
<feature type="transmembrane region" description="Helical" evidence="7">
    <location>
        <begin position="96"/>
        <end position="117"/>
    </location>
</feature>
<accession>A0ABX2ZQF8</accession>
<evidence type="ECO:0000256" key="3">
    <source>
        <dbReference type="ARBA" id="ARBA00022692"/>
    </source>
</evidence>
<keyword evidence="3 7" id="KW-0812">Transmembrane</keyword>
<evidence type="ECO:0000256" key="6">
    <source>
        <dbReference type="ARBA" id="ARBA00023136"/>
    </source>
</evidence>
<feature type="transmembrane region" description="Helical" evidence="7">
    <location>
        <begin position="248"/>
        <end position="267"/>
    </location>
</feature>
<keyword evidence="6 7" id="KW-0472">Membrane</keyword>
<feature type="transmembrane region" description="Helical" evidence="7">
    <location>
        <begin position="52"/>
        <end position="75"/>
    </location>
</feature>
<evidence type="ECO:0000313" key="9">
    <source>
        <dbReference type="EMBL" id="ODG91973.1"/>
    </source>
</evidence>